<keyword evidence="6" id="KW-0072">Autophagy</keyword>
<evidence type="ECO:0000256" key="5">
    <source>
        <dbReference type="ARBA" id="ARBA00022927"/>
    </source>
</evidence>
<dbReference type="GO" id="GO:0000422">
    <property type="term" value="P:autophagy of mitochondrion"/>
    <property type="evidence" value="ECO:0007669"/>
    <property type="project" value="TreeGrafter"/>
</dbReference>
<dbReference type="AlphaFoldDB" id="A0A5C3L725"/>
<keyword evidence="3" id="KW-0808">Transferase</keyword>
<evidence type="ECO:0000256" key="1">
    <source>
        <dbReference type="ARBA" id="ARBA00005696"/>
    </source>
</evidence>
<accession>A0A5C3L725</accession>
<dbReference type="InterPro" id="IPR007135">
    <property type="entry name" value="Atg3/Atg10"/>
</dbReference>
<reference evidence="8 9" key="1">
    <citation type="journal article" date="2019" name="Nat. Ecol. Evol.">
        <title>Megaphylogeny resolves global patterns of mushroom evolution.</title>
        <authorList>
            <person name="Varga T."/>
            <person name="Krizsan K."/>
            <person name="Foldi C."/>
            <person name="Dima B."/>
            <person name="Sanchez-Garcia M."/>
            <person name="Sanchez-Ramirez S."/>
            <person name="Szollosi G.J."/>
            <person name="Szarkandi J.G."/>
            <person name="Papp V."/>
            <person name="Albert L."/>
            <person name="Andreopoulos W."/>
            <person name="Angelini C."/>
            <person name="Antonin V."/>
            <person name="Barry K.W."/>
            <person name="Bougher N.L."/>
            <person name="Buchanan P."/>
            <person name="Buyck B."/>
            <person name="Bense V."/>
            <person name="Catcheside P."/>
            <person name="Chovatia M."/>
            <person name="Cooper J."/>
            <person name="Damon W."/>
            <person name="Desjardin D."/>
            <person name="Finy P."/>
            <person name="Geml J."/>
            <person name="Haridas S."/>
            <person name="Hughes K."/>
            <person name="Justo A."/>
            <person name="Karasinski D."/>
            <person name="Kautmanova I."/>
            <person name="Kiss B."/>
            <person name="Kocsube S."/>
            <person name="Kotiranta H."/>
            <person name="LaButti K.M."/>
            <person name="Lechner B.E."/>
            <person name="Liimatainen K."/>
            <person name="Lipzen A."/>
            <person name="Lukacs Z."/>
            <person name="Mihaltcheva S."/>
            <person name="Morgado L.N."/>
            <person name="Niskanen T."/>
            <person name="Noordeloos M.E."/>
            <person name="Ohm R.A."/>
            <person name="Ortiz-Santana B."/>
            <person name="Ovrebo C."/>
            <person name="Racz N."/>
            <person name="Riley R."/>
            <person name="Savchenko A."/>
            <person name="Shiryaev A."/>
            <person name="Soop K."/>
            <person name="Spirin V."/>
            <person name="Szebenyi C."/>
            <person name="Tomsovsky M."/>
            <person name="Tulloss R.E."/>
            <person name="Uehling J."/>
            <person name="Grigoriev I.V."/>
            <person name="Vagvolgyi C."/>
            <person name="Papp T."/>
            <person name="Martin F.M."/>
            <person name="Miettinen O."/>
            <person name="Hibbett D.S."/>
            <person name="Nagy L.G."/>
        </authorList>
    </citation>
    <scope>NUCLEOTIDE SEQUENCE [LARGE SCALE GENOMIC DNA]</scope>
    <source>
        <strain evidence="8 9">CBS 121175</strain>
    </source>
</reference>
<evidence type="ECO:0000256" key="3">
    <source>
        <dbReference type="ARBA" id="ARBA00022679"/>
    </source>
</evidence>
<keyword evidence="5" id="KW-0653">Protein transport</keyword>
<proteinExistence type="inferred from homology"/>
<dbReference type="Gene3D" id="3.30.1460.50">
    <property type="match status" value="1"/>
</dbReference>
<dbReference type="EMBL" id="ML210153">
    <property type="protein sequence ID" value="TFK28809.1"/>
    <property type="molecule type" value="Genomic_DNA"/>
</dbReference>
<dbReference type="Proteomes" id="UP000307440">
    <property type="component" value="Unassembled WGS sequence"/>
</dbReference>
<dbReference type="GO" id="GO:0000045">
    <property type="term" value="P:autophagosome assembly"/>
    <property type="evidence" value="ECO:0007669"/>
    <property type="project" value="TreeGrafter"/>
</dbReference>
<organism evidence="8 9">
    <name type="scientific">Coprinopsis marcescibilis</name>
    <name type="common">Agaric fungus</name>
    <name type="synonym">Psathyrella marcescibilis</name>
    <dbReference type="NCBI Taxonomy" id="230819"/>
    <lineage>
        <taxon>Eukaryota</taxon>
        <taxon>Fungi</taxon>
        <taxon>Dikarya</taxon>
        <taxon>Basidiomycota</taxon>
        <taxon>Agaricomycotina</taxon>
        <taxon>Agaricomycetes</taxon>
        <taxon>Agaricomycetidae</taxon>
        <taxon>Agaricales</taxon>
        <taxon>Agaricineae</taxon>
        <taxon>Psathyrellaceae</taxon>
        <taxon>Coprinopsis</taxon>
    </lineage>
</organism>
<dbReference type="Pfam" id="PF03987">
    <property type="entry name" value="Autophagy_act_C"/>
    <property type="match status" value="1"/>
</dbReference>
<dbReference type="PANTHER" id="PTHR14957:SF1">
    <property type="entry name" value="UBIQUITIN-LIKE-CONJUGATING ENZYME ATG10"/>
    <property type="match status" value="1"/>
</dbReference>
<keyword evidence="4" id="KW-0833">Ubl conjugation pathway</keyword>
<evidence type="ECO:0000313" key="8">
    <source>
        <dbReference type="EMBL" id="TFK28809.1"/>
    </source>
</evidence>
<dbReference type="OrthoDB" id="4089664at2759"/>
<dbReference type="PANTHER" id="PTHR14957">
    <property type="entry name" value="UBIQUITIN-LIKE-CONJUGATING ENZYME ATG10"/>
    <property type="match status" value="1"/>
</dbReference>
<dbReference type="GO" id="GO:0061651">
    <property type="term" value="F:Atg12 conjugating enzyme activity"/>
    <property type="evidence" value="ECO:0007669"/>
    <property type="project" value="TreeGrafter"/>
</dbReference>
<keyword evidence="5" id="KW-0813">Transport</keyword>
<gene>
    <name evidence="8" type="ORF">FA15DRAFT_664873</name>
</gene>
<dbReference type="GO" id="GO:0015031">
    <property type="term" value="P:protein transport"/>
    <property type="evidence" value="ECO:0007669"/>
    <property type="project" value="UniProtKB-KW"/>
</dbReference>
<protein>
    <recommendedName>
        <fullName evidence="2">Ubiquitin-like-conjugating enzyme ATG10</fullName>
    </recommendedName>
    <alternativeName>
        <fullName evidence="7">Autophagy-related protein 10</fullName>
    </alternativeName>
</protein>
<evidence type="ECO:0000313" key="9">
    <source>
        <dbReference type="Proteomes" id="UP000307440"/>
    </source>
</evidence>
<keyword evidence="9" id="KW-1185">Reference proteome</keyword>
<evidence type="ECO:0000256" key="7">
    <source>
        <dbReference type="ARBA" id="ARBA00029833"/>
    </source>
</evidence>
<name>A0A5C3L725_COPMA</name>
<sequence length="96" mass="10855">MSLDDLMTTSFFKFDAPVGPQSTSFALTLLDTPFPLLSQGDHPTLGTPCWYFHPCETEASVAELVREVAEVDWSEEYRLARWLDLWLMTVGTVVNL</sequence>
<evidence type="ECO:0000256" key="2">
    <source>
        <dbReference type="ARBA" id="ARBA00021099"/>
    </source>
</evidence>
<comment type="similarity">
    <text evidence="1">Belongs to the ATG10 family.</text>
</comment>
<evidence type="ECO:0000256" key="4">
    <source>
        <dbReference type="ARBA" id="ARBA00022786"/>
    </source>
</evidence>
<evidence type="ECO:0000256" key="6">
    <source>
        <dbReference type="ARBA" id="ARBA00023006"/>
    </source>
</evidence>
<dbReference type="GO" id="GO:0032446">
    <property type="term" value="P:protein modification by small protein conjugation"/>
    <property type="evidence" value="ECO:0007669"/>
    <property type="project" value="TreeGrafter"/>
</dbReference>
<dbReference type="GO" id="GO:0005829">
    <property type="term" value="C:cytosol"/>
    <property type="evidence" value="ECO:0007669"/>
    <property type="project" value="TreeGrafter"/>
</dbReference>
<dbReference type="STRING" id="230819.A0A5C3L725"/>